<keyword evidence="2 7" id="KW-0813">Transport</keyword>
<organism evidence="9 10">
    <name type="scientific">Clostridium puniceum</name>
    <dbReference type="NCBI Taxonomy" id="29367"/>
    <lineage>
        <taxon>Bacteria</taxon>
        <taxon>Bacillati</taxon>
        <taxon>Bacillota</taxon>
        <taxon>Clostridia</taxon>
        <taxon>Eubacteriales</taxon>
        <taxon>Clostridiaceae</taxon>
        <taxon>Clostridium</taxon>
    </lineage>
</organism>
<feature type="transmembrane region" description="Helical" evidence="7">
    <location>
        <begin position="185"/>
        <end position="204"/>
    </location>
</feature>
<dbReference type="OrthoDB" id="9773221at2"/>
<protein>
    <submittedName>
        <fullName evidence="9">Dipeptide transport system permease protein DppB</fullName>
    </submittedName>
</protein>
<feature type="transmembrane region" description="Helical" evidence="7">
    <location>
        <begin position="9"/>
        <end position="30"/>
    </location>
</feature>
<feature type="transmembrane region" description="Helical" evidence="7">
    <location>
        <begin position="63"/>
        <end position="81"/>
    </location>
</feature>
<reference evidence="9 10" key="1">
    <citation type="submission" date="2016-05" db="EMBL/GenBank/DDBJ databases">
        <title>Microbial solvent formation.</title>
        <authorList>
            <person name="Poehlein A."/>
            <person name="Montoya Solano J.D."/>
            <person name="Flitsch S."/>
            <person name="Krabben P."/>
            <person name="Duerre P."/>
            <person name="Daniel R."/>
        </authorList>
    </citation>
    <scope>NUCLEOTIDE SEQUENCE [LARGE SCALE GENOMIC DNA]</scope>
    <source>
        <strain evidence="9 10">DSM 2619</strain>
    </source>
</reference>
<dbReference type="RefSeq" id="WP_077848035.1">
    <property type="nucleotide sequence ID" value="NZ_LZZM01000179.1"/>
</dbReference>
<proteinExistence type="inferred from homology"/>
<feature type="transmembrane region" description="Helical" evidence="7">
    <location>
        <begin position="157"/>
        <end position="179"/>
    </location>
</feature>
<evidence type="ECO:0000256" key="7">
    <source>
        <dbReference type="RuleBase" id="RU363032"/>
    </source>
</evidence>
<dbReference type="AlphaFoldDB" id="A0A1S8TDP6"/>
<comment type="similarity">
    <text evidence="7">Belongs to the binding-protein-dependent transport system permease family.</text>
</comment>
<gene>
    <name evidence="9" type="primary">dppB_2</name>
    <name evidence="9" type="ORF">CLPUN_29570</name>
</gene>
<name>A0A1S8TDP6_9CLOT</name>
<evidence type="ECO:0000256" key="1">
    <source>
        <dbReference type="ARBA" id="ARBA00004651"/>
    </source>
</evidence>
<evidence type="ECO:0000256" key="5">
    <source>
        <dbReference type="ARBA" id="ARBA00022989"/>
    </source>
</evidence>
<dbReference type="GO" id="GO:0005886">
    <property type="term" value="C:plasma membrane"/>
    <property type="evidence" value="ECO:0007669"/>
    <property type="project" value="UniProtKB-SubCell"/>
</dbReference>
<evidence type="ECO:0000256" key="3">
    <source>
        <dbReference type="ARBA" id="ARBA00022475"/>
    </source>
</evidence>
<comment type="subcellular location">
    <subcellularLocation>
        <location evidence="1 7">Cell membrane</location>
        <topology evidence="1 7">Multi-pass membrane protein</topology>
    </subcellularLocation>
</comment>
<keyword evidence="5 7" id="KW-1133">Transmembrane helix</keyword>
<dbReference type="Pfam" id="PF00528">
    <property type="entry name" value="BPD_transp_1"/>
    <property type="match status" value="1"/>
</dbReference>
<evidence type="ECO:0000256" key="4">
    <source>
        <dbReference type="ARBA" id="ARBA00022692"/>
    </source>
</evidence>
<evidence type="ECO:0000313" key="9">
    <source>
        <dbReference type="EMBL" id="OOM75920.1"/>
    </source>
</evidence>
<sequence>MKKYILRRILIMIPTLIGVSILIFFLFAAMPGDYFDSFVRLNPSKLAELKALYGLDQPIIKRYFIWISGVFSGNLGFSLKYQESVTSLLNKYIWNSFIVAIVSVIISWTAALIIGVASAVKQNSWFDRITTVGVFVFMSFPSFFLGLLMIKFISVDLNILPIGGMINTGSTTTGFTYILEVGKHMILPVTLLTLLNLGSLTRYFRSGMIDVIKMDFIRTARAKGLKEKTVIFRHALRNAILPAITLLAFELPGLFSGAIITEQIFNWPGVGHIQLEAVSTRDYPVLMSFTLLLATLTILGNLLADVLYAYADPRIRLK</sequence>
<dbReference type="InterPro" id="IPR035906">
    <property type="entry name" value="MetI-like_sf"/>
</dbReference>
<keyword evidence="3" id="KW-1003">Cell membrane</keyword>
<dbReference type="InterPro" id="IPR045621">
    <property type="entry name" value="BPD_transp_1_N"/>
</dbReference>
<dbReference type="EMBL" id="LZZM01000179">
    <property type="protein sequence ID" value="OOM75920.1"/>
    <property type="molecule type" value="Genomic_DNA"/>
</dbReference>
<keyword evidence="6 7" id="KW-0472">Membrane</keyword>
<accession>A0A1S8TDP6</accession>
<dbReference type="SUPFAM" id="SSF161098">
    <property type="entry name" value="MetI-like"/>
    <property type="match status" value="1"/>
</dbReference>
<dbReference type="GO" id="GO:0055085">
    <property type="term" value="P:transmembrane transport"/>
    <property type="evidence" value="ECO:0007669"/>
    <property type="project" value="InterPro"/>
</dbReference>
<dbReference type="Gene3D" id="1.10.3720.10">
    <property type="entry name" value="MetI-like"/>
    <property type="match status" value="1"/>
</dbReference>
<feature type="transmembrane region" description="Helical" evidence="7">
    <location>
        <begin position="129"/>
        <end position="150"/>
    </location>
</feature>
<dbReference type="PANTHER" id="PTHR30465:SF0">
    <property type="entry name" value="OLIGOPEPTIDE TRANSPORT SYSTEM PERMEASE PROTEIN APPB"/>
    <property type="match status" value="1"/>
</dbReference>
<comment type="caution">
    <text evidence="9">The sequence shown here is derived from an EMBL/GenBank/DDBJ whole genome shotgun (WGS) entry which is preliminary data.</text>
</comment>
<feature type="transmembrane region" description="Helical" evidence="7">
    <location>
        <begin position="285"/>
        <end position="311"/>
    </location>
</feature>
<feature type="domain" description="ABC transmembrane type-1" evidence="8">
    <location>
        <begin position="93"/>
        <end position="304"/>
    </location>
</feature>
<feature type="transmembrane region" description="Helical" evidence="7">
    <location>
        <begin position="239"/>
        <end position="265"/>
    </location>
</feature>
<dbReference type="CDD" id="cd06261">
    <property type="entry name" value="TM_PBP2"/>
    <property type="match status" value="1"/>
</dbReference>
<evidence type="ECO:0000259" key="8">
    <source>
        <dbReference type="PROSITE" id="PS50928"/>
    </source>
</evidence>
<feature type="transmembrane region" description="Helical" evidence="7">
    <location>
        <begin position="93"/>
        <end position="117"/>
    </location>
</feature>
<keyword evidence="10" id="KW-1185">Reference proteome</keyword>
<evidence type="ECO:0000313" key="10">
    <source>
        <dbReference type="Proteomes" id="UP000190890"/>
    </source>
</evidence>
<dbReference type="Pfam" id="PF19300">
    <property type="entry name" value="BPD_transp_1_N"/>
    <property type="match status" value="1"/>
</dbReference>
<evidence type="ECO:0000256" key="6">
    <source>
        <dbReference type="ARBA" id="ARBA00023136"/>
    </source>
</evidence>
<dbReference type="PANTHER" id="PTHR30465">
    <property type="entry name" value="INNER MEMBRANE ABC TRANSPORTER"/>
    <property type="match status" value="1"/>
</dbReference>
<dbReference type="STRING" id="29367.CLPUN_29570"/>
<keyword evidence="4 7" id="KW-0812">Transmembrane</keyword>
<dbReference type="Proteomes" id="UP000190890">
    <property type="component" value="Unassembled WGS sequence"/>
</dbReference>
<dbReference type="InterPro" id="IPR000515">
    <property type="entry name" value="MetI-like"/>
</dbReference>
<dbReference type="PROSITE" id="PS50928">
    <property type="entry name" value="ABC_TM1"/>
    <property type="match status" value="1"/>
</dbReference>
<evidence type="ECO:0000256" key="2">
    <source>
        <dbReference type="ARBA" id="ARBA00022448"/>
    </source>
</evidence>